<feature type="compositionally biased region" description="Polar residues" evidence="1">
    <location>
        <begin position="286"/>
        <end position="297"/>
    </location>
</feature>
<dbReference type="Proteomes" id="UP001239445">
    <property type="component" value="Unassembled WGS sequence"/>
</dbReference>
<keyword evidence="3" id="KW-1185">Reference proteome</keyword>
<protein>
    <submittedName>
        <fullName evidence="2">Uncharacterized protein</fullName>
    </submittedName>
</protein>
<feature type="compositionally biased region" description="Basic and acidic residues" evidence="1">
    <location>
        <begin position="167"/>
        <end position="180"/>
    </location>
</feature>
<feature type="compositionally biased region" description="Basic and acidic residues" evidence="1">
    <location>
        <begin position="111"/>
        <end position="121"/>
    </location>
</feature>
<dbReference type="AlphaFoldDB" id="A0AAJ0F8S8"/>
<feature type="compositionally biased region" description="Basic and acidic residues" evidence="1">
    <location>
        <begin position="321"/>
        <end position="335"/>
    </location>
</feature>
<feature type="compositionally biased region" description="Basic residues" evidence="1">
    <location>
        <begin position="122"/>
        <end position="136"/>
    </location>
</feature>
<feature type="region of interest" description="Disordered" evidence="1">
    <location>
        <begin position="527"/>
        <end position="570"/>
    </location>
</feature>
<name>A0AAJ0F8S8_9PEZI</name>
<feature type="compositionally biased region" description="Basic residues" evidence="1">
    <location>
        <begin position="42"/>
        <end position="58"/>
    </location>
</feature>
<gene>
    <name evidence="2" type="ORF">QBC47DRAFT_458462</name>
</gene>
<evidence type="ECO:0000256" key="1">
    <source>
        <dbReference type="SAM" id="MobiDB-lite"/>
    </source>
</evidence>
<feature type="region of interest" description="Disordered" evidence="1">
    <location>
        <begin position="1"/>
        <end position="457"/>
    </location>
</feature>
<feature type="compositionally biased region" description="Basic and acidic residues" evidence="1">
    <location>
        <begin position="145"/>
        <end position="157"/>
    </location>
</feature>
<feature type="compositionally biased region" description="Basic and acidic residues" evidence="1">
    <location>
        <begin position="351"/>
        <end position="373"/>
    </location>
</feature>
<feature type="compositionally biased region" description="Acidic residues" evidence="1">
    <location>
        <begin position="78"/>
        <end position="91"/>
    </location>
</feature>
<comment type="caution">
    <text evidence="2">The sequence shown here is derived from an EMBL/GenBank/DDBJ whole genome shotgun (WGS) entry which is preliminary data.</text>
</comment>
<proteinExistence type="predicted"/>
<reference evidence="2" key="1">
    <citation type="submission" date="2023-06" db="EMBL/GenBank/DDBJ databases">
        <title>Genome-scale phylogeny and comparative genomics of the fungal order Sordariales.</title>
        <authorList>
            <consortium name="Lawrence Berkeley National Laboratory"/>
            <person name="Hensen N."/>
            <person name="Bonometti L."/>
            <person name="Westerberg I."/>
            <person name="Brannstrom I.O."/>
            <person name="Guillou S."/>
            <person name="Cros-Aarteil S."/>
            <person name="Calhoun S."/>
            <person name="Haridas S."/>
            <person name="Kuo A."/>
            <person name="Mondo S."/>
            <person name="Pangilinan J."/>
            <person name="Riley R."/>
            <person name="Labutti K."/>
            <person name="Andreopoulos B."/>
            <person name="Lipzen A."/>
            <person name="Chen C."/>
            <person name="Yanf M."/>
            <person name="Daum C."/>
            <person name="Ng V."/>
            <person name="Clum A."/>
            <person name="Steindorff A."/>
            <person name="Ohm R."/>
            <person name="Martin F."/>
            <person name="Silar P."/>
            <person name="Natvig D."/>
            <person name="Lalanne C."/>
            <person name="Gautier V."/>
            <person name="Ament-Velasquez S.L."/>
            <person name="Kruys A."/>
            <person name="Hutchinson M.I."/>
            <person name="Powell A.J."/>
            <person name="Barry K."/>
            <person name="Miller A.N."/>
            <person name="Grigoriev I.V."/>
            <person name="Debuchy R."/>
            <person name="Gladieux P."/>
            <person name="Thoren M.H."/>
            <person name="Johannesson H."/>
        </authorList>
    </citation>
    <scope>NUCLEOTIDE SEQUENCE</scope>
    <source>
        <strain evidence="2">PSN4</strain>
    </source>
</reference>
<evidence type="ECO:0000313" key="3">
    <source>
        <dbReference type="Proteomes" id="UP001239445"/>
    </source>
</evidence>
<evidence type="ECO:0000313" key="2">
    <source>
        <dbReference type="EMBL" id="KAK1758307.1"/>
    </source>
</evidence>
<organism evidence="2 3">
    <name type="scientific">Echria macrotheca</name>
    <dbReference type="NCBI Taxonomy" id="438768"/>
    <lineage>
        <taxon>Eukaryota</taxon>
        <taxon>Fungi</taxon>
        <taxon>Dikarya</taxon>
        <taxon>Ascomycota</taxon>
        <taxon>Pezizomycotina</taxon>
        <taxon>Sordariomycetes</taxon>
        <taxon>Sordariomycetidae</taxon>
        <taxon>Sordariales</taxon>
        <taxon>Schizotheciaceae</taxon>
        <taxon>Echria</taxon>
    </lineage>
</organism>
<dbReference type="EMBL" id="MU839829">
    <property type="protein sequence ID" value="KAK1758307.1"/>
    <property type="molecule type" value="Genomic_DNA"/>
</dbReference>
<sequence length="607" mass="67658">MESNHEDTTTTDYDSGDSEGVNFAYEGGRAPVNSKQITKAVSPKRKTKSRSPKRKPRCSGHCQCVCRASQSPPRSDDEVSTEFEEDTDVEGNVENRCQPTQRRLSGPKGAGTHEEKEETRTSSKKASSKRGGRKRTPYIEEYPEEDIRRPVILLKEHKLPRRFSASDAKKVQSSVEDHQDVGSSSRGRSPTGKRLPAWATHQQGRQPHKKHSASSAKQAHHPFELQEAPGGKFSGSDLGSSDYEPEQAQVKALEPSPPRRRSREARPPADLVSSVTRSSAWPEKPQYSSSWPLQSGQHYPLDRHRRAHGYESEDESDETPDSSRGHQKLENEQQRRSSHHSSPQQYRHTRPSSDRDASHATADRGQAKPEPARPRTVVSQRSMATMDQGFRRGGDSPGASLCEVWRGRPEDWESPYASSSDDDEGLTSDLDGERIPARMQLLEGSPPKRDGSVFSRKSRGMDMGAYAASGFLRRSDVAAQMQMDDWERCASPEGLEDGPEVLGMRPRGVSRARSRWTMVAYGAGDFAGGREPSPEPAPQRRWTYDSTFGVERARPRSRSRGSPPVFSARKTREFLSPKPVRAARFDFDAWGRERASRSMLALGLAVA</sequence>
<accession>A0AAJ0F8S8</accession>